<dbReference type="SUPFAM" id="SSF52518">
    <property type="entry name" value="Thiamin diphosphate-binding fold (THDP-binding)"/>
    <property type="match status" value="1"/>
</dbReference>
<dbReference type="OrthoDB" id="9794954at2"/>
<feature type="domain" description="Pyruvate:ferredoxin oxidoreductase core" evidence="3">
    <location>
        <begin position="248"/>
        <end position="337"/>
    </location>
</feature>
<proteinExistence type="predicted"/>
<protein>
    <submittedName>
        <fullName evidence="4">Ketoisovalerate oxidoreductase subunit VorB</fullName>
        <ecNumber evidence="4">1.2.7.7</ecNumber>
    </submittedName>
</protein>
<dbReference type="CDD" id="cd07034">
    <property type="entry name" value="TPP_PYR_PFOR_IOR-alpha_like"/>
    <property type="match status" value="1"/>
</dbReference>
<accession>A0A0G4K3T5</accession>
<evidence type="ECO:0000259" key="2">
    <source>
        <dbReference type="Pfam" id="PF01855"/>
    </source>
</evidence>
<reference evidence="5" key="1">
    <citation type="submission" date="2015-04" db="EMBL/GenBank/DDBJ databases">
        <authorList>
            <person name="Mushtaq Mamoona"/>
        </authorList>
    </citation>
    <scope>NUCLEOTIDE SEQUENCE [LARGE SCALE GENOMIC DNA]</scope>
    <source>
        <strain evidence="5">AN4859/03</strain>
    </source>
</reference>
<keyword evidence="1 4" id="KW-0560">Oxidoreductase</keyword>
<dbReference type="InterPro" id="IPR033412">
    <property type="entry name" value="PFOR_II"/>
</dbReference>
<dbReference type="Proteomes" id="UP000043763">
    <property type="component" value="Unassembled WGS sequence"/>
</dbReference>
<dbReference type="InterPro" id="IPR029061">
    <property type="entry name" value="THDP-binding"/>
</dbReference>
<dbReference type="Gene3D" id="3.40.50.920">
    <property type="match status" value="1"/>
</dbReference>
<keyword evidence="5" id="KW-1185">Reference proteome</keyword>
<name>A0A0G4K3T5_9SPIR</name>
<dbReference type="EMBL" id="CVLB01000001">
    <property type="protein sequence ID" value="CRF31323.1"/>
    <property type="molecule type" value="Genomic_DNA"/>
</dbReference>
<dbReference type="AlphaFoldDB" id="A0A0G4K3T5"/>
<dbReference type="RefSeq" id="WP_048593222.1">
    <property type="nucleotide sequence ID" value="NZ_CVLB01000001.1"/>
</dbReference>
<gene>
    <name evidence="4" type="primary">vorB</name>
    <name evidence="4" type="ORF">BRSU_0007</name>
</gene>
<dbReference type="PANTHER" id="PTHR43088:SF1">
    <property type="entry name" value="SUBUNIT OF PYRUVATE:FLAVODOXIN OXIDOREDUCTASE"/>
    <property type="match status" value="1"/>
</dbReference>
<dbReference type="InterPro" id="IPR002880">
    <property type="entry name" value="Pyrv_Fd/Flavodoxin_OxRdtase_N"/>
</dbReference>
<dbReference type="GO" id="GO:0043807">
    <property type="term" value="F:3-methyl-2-oxobutanoate dehydrogenase (ferredoxin) activity"/>
    <property type="evidence" value="ECO:0007669"/>
    <property type="project" value="UniProtKB-EC"/>
</dbReference>
<dbReference type="PANTHER" id="PTHR43088">
    <property type="entry name" value="SUBUNIT OF PYRUVATE:FLAVODOXIN OXIDOREDUCTASE-RELATED"/>
    <property type="match status" value="1"/>
</dbReference>
<evidence type="ECO:0000313" key="4">
    <source>
        <dbReference type="EMBL" id="CRF31323.1"/>
    </source>
</evidence>
<dbReference type="EC" id="1.2.7.7" evidence="4"/>
<dbReference type="Gene3D" id="3.40.50.970">
    <property type="match status" value="1"/>
</dbReference>
<sequence length="352" mass="38500">MARTLMKGNEAMASAAIAAGCKCFFGYPITPQNEIPEFMSKAMYESGGSFVQAESEVAAINMVYGAGGAGVRAMTSSSSPGIALKQEGVSYLAGAEVPAVILNVMRGGPGLGSIQPSQSDYNMMTKGGGDGDYNCPVLAPANLQEAADMIMEAFDIADHYRTPVYVAADGFIGQMMEPVDIVYKPKYEIKEKTWAACGKRGKREKNNIINSLYLEPELLYEHNLHLQKKYDEIKEKEARAEKYHTDDAELIFVSYGTMSRIVRGVVDKFREEGKKVGMIRPQTLWPFPVKAFDNPNCKMYISIELSMGQMVDDVKLAVECKVPVKFYGKAGGLVPTSYEIIDNVRVLAGGLL</sequence>
<feature type="domain" description="Pyruvate flavodoxin/ferredoxin oxidoreductase pyrimidine binding" evidence="2">
    <location>
        <begin position="15"/>
        <end position="240"/>
    </location>
</feature>
<evidence type="ECO:0000259" key="3">
    <source>
        <dbReference type="Pfam" id="PF17147"/>
    </source>
</evidence>
<dbReference type="NCBIfam" id="NF005507">
    <property type="entry name" value="PRK07119.1"/>
    <property type="match status" value="1"/>
</dbReference>
<dbReference type="Pfam" id="PF17147">
    <property type="entry name" value="PFOR_II"/>
    <property type="match status" value="1"/>
</dbReference>
<organism evidence="4 5">
    <name type="scientific">Brachyspira suanatina</name>
    <dbReference type="NCBI Taxonomy" id="381802"/>
    <lineage>
        <taxon>Bacteria</taxon>
        <taxon>Pseudomonadati</taxon>
        <taxon>Spirochaetota</taxon>
        <taxon>Spirochaetia</taxon>
        <taxon>Brachyspirales</taxon>
        <taxon>Brachyspiraceae</taxon>
        <taxon>Brachyspira</taxon>
    </lineage>
</organism>
<evidence type="ECO:0000256" key="1">
    <source>
        <dbReference type="ARBA" id="ARBA00023002"/>
    </source>
</evidence>
<dbReference type="SUPFAM" id="SSF52922">
    <property type="entry name" value="TK C-terminal domain-like"/>
    <property type="match status" value="1"/>
</dbReference>
<evidence type="ECO:0000313" key="5">
    <source>
        <dbReference type="Proteomes" id="UP000043763"/>
    </source>
</evidence>
<dbReference type="Pfam" id="PF01855">
    <property type="entry name" value="POR_N"/>
    <property type="match status" value="1"/>
</dbReference>
<dbReference type="PROSITE" id="PS51257">
    <property type="entry name" value="PROKAR_LIPOPROTEIN"/>
    <property type="match status" value="1"/>
</dbReference>
<dbReference type="InterPro" id="IPR009014">
    <property type="entry name" value="Transketo_C/PFOR_II"/>
</dbReference>
<dbReference type="InterPro" id="IPR052368">
    <property type="entry name" value="2-oxoacid_oxidoreductase"/>
</dbReference>